<dbReference type="RefSeq" id="WP_132012924.1">
    <property type="nucleotide sequence ID" value="NZ_SLUN01000003.1"/>
</dbReference>
<dbReference type="Gene3D" id="3.40.190.10">
    <property type="entry name" value="Periplasmic binding protein-like II"/>
    <property type="match status" value="2"/>
</dbReference>
<evidence type="ECO:0000256" key="1">
    <source>
        <dbReference type="SAM" id="SignalP"/>
    </source>
</evidence>
<proteinExistence type="predicted"/>
<feature type="chain" id="PRO_5038731042" evidence="1">
    <location>
        <begin position="21"/>
        <end position="318"/>
    </location>
</feature>
<dbReference type="PANTHER" id="PTHR30024">
    <property type="entry name" value="ALIPHATIC SULFONATES-BINDING PROTEIN-RELATED"/>
    <property type="match status" value="1"/>
</dbReference>
<keyword evidence="1" id="KW-0732">Signal</keyword>
<name>A0A4V6NH56_HYDET</name>
<keyword evidence="3" id="KW-1185">Reference proteome</keyword>
<dbReference type="AlphaFoldDB" id="A0A4V6NH56"/>
<organism evidence="2 3">
    <name type="scientific">Hydrogenispora ethanolica</name>
    <dbReference type="NCBI Taxonomy" id="1082276"/>
    <lineage>
        <taxon>Bacteria</taxon>
        <taxon>Bacillati</taxon>
        <taxon>Bacillota</taxon>
        <taxon>Hydrogenispora</taxon>
    </lineage>
</organism>
<dbReference type="Proteomes" id="UP000295008">
    <property type="component" value="Unassembled WGS sequence"/>
</dbReference>
<evidence type="ECO:0000313" key="3">
    <source>
        <dbReference type="Proteomes" id="UP000295008"/>
    </source>
</evidence>
<accession>A0A4V6NH56</accession>
<feature type="signal peptide" evidence="1">
    <location>
        <begin position="1"/>
        <end position="20"/>
    </location>
</feature>
<dbReference type="PANTHER" id="PTHR30024:SF46">
    <property type="entry name" value="ABC TRANSPORTER, SUBSTRATE-BINDING LIPOPROTEIN"/>
    <property type="match status" value="1"/>
</dbReference>
<sequence length="318" mass="34735">MRKIWLGLVLGFLLTSVGWAAGNPPEKPLRVGTLSGITGLAMVRLMEPAGTAAPYEITVYKSPDLLVAKLVAGEVDLAALPLNTAAILYNKGVGVQITSVIGWGVLYVVAGDRRIKRWSDLKGKEIYLSAKGTVPDLLFRYLAAKNGLTAERDFTIHYLTSPVELAQLAASGKADLAVLPEPWVTEVVERNRQLRVVLDLQREWRRTERQSLTYPQSSLVASKKALAAAPQAVEGFLKSLAASIRWVNRQPQAAGALAEKYVQINAGAVERGIKRCNLKYVAAAKVQTEINRFLERLGEKTPEAIGGKLPDEGFYYQP</sequence>
<reference evidence="2 3" key="1">
    <citation type="submission" date="2019-03" db="EMBL/GenBank/DDBJ databases">
        <title>Genomic Encyclopedia of Type Strains, Phase IV (KMG-IV): sequencing the most valuable type-strain genomes for metagenomic binning, comparative biology and taxonomic classification.</title>
        <authorList>
            <person name="Goeker M."/>
        </authorList>
    </citation>
    <scope>NUCLEOTIDE SEQUENCE [LARGE SCALE GENOMIC DNA]</scope>
    <source>
        <strain evidence="2 3">LX-B</strain>
    </source>
</reference>
<dbReference type="InterPro" id="IPR027024">
    <property type="entry name" value="UCP027386_ABC_sbc_TM0202"/>
</dbReference>
<dbReference type="PIRSF" id="PIRSF027386">
    <property type="entry name" value="UCP027386_ABC_sbc_TM0202"/>
    <property type="match status" value="1"/>
</dbReference>
<comment type="caution">
    <text evidence="2">The sequence shown here is derived from an EMBL/GenBank/DDBJ whole genome shotgun (WGS) entry which is preliminary data.</text>
</comment>
<dbReference type="SUPFAM" id="SSF53850">
    <property type="entry name" value="Periplasmic binding protein-like II"/>
    <property type="match status" value="1"/>
</dbReference>
<gene>
    <name evidence="2" type="ORF">EDC14_1003189</name>
</gene>
<dbReference type="Pfam" id="PF12974">
    <property type="entry name" value="Phosphonate-bd"/>
    <property type="match status" value="1"/>
</dbReference>
<dbReference type="EMBL" id="SLUN01000003">
    <property type="protein sequence ID" value="TCL75257.1"/>
    <property type="molecule type" value="Genomic_DNA"/>
</dbReference>
<evidence type="ECO:0000313" key="2">
    <source>
        <dbReference type="EMBL" id="TCL75257.1"/>
    </source>
</evidence>
<dbReference type="OrthoDB" id="9814375at2"/>
<protein>
    <submittedName>
        <fullName evidence="2">NitT/TauT family transport system substrate-binding protein</fullName>
    </submittedName>
</protein>